<evidence type="ECO:0000259" key="7">
    <source>
        <dbReference type="PROSITE" id="PS50142"/>
    </source>
</evidence>
<name>A0A7D9L1X4_PARCT</name>
<feature type="domain" description="RNase III" evidence="7">
    <location>
        <begin position="72"/>
        <end position="210"/>
    </location>
</feature>
<dbReference type="InterPro" id="IPR036389">
    <property type="entry name" value="RNase_III_sf"/>
</dbReference>
<gene>
    <name evidence="8" type="ORF">PACLA_8A070013</name>
</gene>
<dbReference type="InterPro" id="IPR044444">
    <property type="entry name" value="Ribosomal_mL44_DSRM_metazoa"/>
</dbReference>
<dbReference type="Proteomes" id="UP001152795">
    <property type="component" value="Unassembled WGS sequence"/>
</dbReference>
<evidence type="ECO:0000256" key="4">
    <source>
        <dbReference type="ARBA" id="ARBA00023274"/>
    </source>
</evidence>
<organism evidence="8 9">
    <name type="scientific">Paramuricea clavata</name>
    <name type="common">Red gorgonian</name>
    <name type="synonym">Violescent sea-whip</name>
    <dbReference type="NCBI Taxonomy" id="317549"/>
    <lineage>
        <taxon>Eukaryota</taxon>
        <taxon>Metazoa</taxon>
        <taxon>Cnidaria</taxon>
        <taxon>Anthozoa</taxon>
        <taxon>Octocorallia</taxon>
        <taxon>Malacalcyonacea</taxon>
        <taxon>Plexauridae</taxon>
        <taxon>Paramuricea</taxon>
    </lineage>
</organism>
<dbReference type="PROSITE" id="PS50142">
    <property type="entry name" value="RNASE_3_2"/>
    <property type="match status" value="1"/>
</dbReference>
<comment type="similarity">
    <text evidence="5">Belongs to the ribonuclease III family. Mitochondrion-specific ribosomal protein mL44 subfamily.</text>
</comment>
<evidence type="ECO:0000256" key="5">
    <source>
        <dbReference type="ARBA" id="ARBA00024034"/>
    </source>
</evidence>
<comment type="subcellular location">
    <subcellularLocation>
        <location evidence="1">Mitochondrion</location>
    </subcellularLocation>
</comment>
<reference evidence="8" key="1">
    <citation type="submission" date="2020-04" db="EMBL/GenBank/DDBJ databases">
        <authorList>
            <person name="Alioto T."/>
            <person name="Alioto T."/>
            <person name="Gomez Garrido J."/>
        </authorList>
    </citation>
    <scope>NUCLEOTIDE SEQUENCE</scope>
    <source>
        <strain evidence="8">A484AB</strain>
    </source>
</reference>
<protein>
    <recommendedName>
        <fullName evidence="6">Large ribosomal subunit protein mL44</fullName>
    </recommendedName>
</protein>
<dbReference type="SMART" id="SM00535">
    <property type="entry name" value="RIBOc"/>
    <property type="match status" value="1"/>
</dbReference>
<evidence type="ECO:0000256" key="1">
    <source>
        <dbReference type="ARBA" id="ARBA00004173"/>
    </source>
</evidence>
<dbReference type="Gene3D" id="1.10.1520.10">
    <property type="entry name" value="Ribonuclease III domain"/>
    <property type="match status" value="1"/>
</dbReference>
<dbReference type="Pfam" id="PF14622">
    <property type="entry name" value="Ribonucleas_3_3"/>
    <property type="match status" value="1"/>
</dbReference>
<evidence type="ECO:0000313" key="8">
    <source>
        <dbReference type="EMBL" id="CAB4024093.1"/>
    </source>
</evidence>
<keyword evidence="9" id="KW-1185">Reference proteome</keyword>
<accession>A0A7D9L1X4</accession>
<evidence type="ECO:0000256" key="3">
    <source>
        <dbReference type="ARBA" id="ARBA00023128"/>
    </source>
</evidence>
<evidence type="ECO:0000256" key="2">
    <source>
        <dbReference type="ARBA" id="ARBA00022980"/>
    </source>
</evidence>
<dbReference type="Pfam" id="PF22892">
    <property type="entry name" value="DSRM_MRPL44"/>
    <property type="match status" value="1"/>
</dbReference>
<dbReference type="GO" id="GO:0006396">
    <property type="term" value="P:RNA processing"/>
    <property type="evidence" value="ECO:0007669"/>
    <property type="project" value="InterPro"/>
</dbReference>
<keyword evidence="3" id="KW-0496">Mitochondrion</keyword>
<dbReference type="InterPro" id="IPR000999">
    <property type="entry name" value="RNase_III_dom"/>
</dbReference>
<dbReference type="Gene3D" id="3.30.160.20">
    <property type="match status" value="1"/>
</dbReference>
<dbReference type="EMBL" id="CACRXK020012833">
    <property type="protein sequence ID" value="CAB4024093.1"/>
    <property type="molecule type" value="Genomic_DNA"/>
</dbReference>
<dbReference type="AlphaFoldDB" id="A0A7D9L1X4"/>
<keyword evidence="4" id="KW-0687">Ribonucleoprotein</keyword>
<sequence length="327" mass="36755">MAVVTRFGVNNILASINGRVSRKFCPNCIAALSGVRFYKGSNRDIKRREWNKRMQEIKQQSPRKFDYKRFISANYDKELAAFAHRLGLAPDSSLLRQALTHRSFLNENDSVEHNGKLAVLGFNVSSQIISSFLFLSYANFPSYGMRSLQEHLLSQKTLVNVARSLSIPELIQTKFDLESLEEISENGLTKDDIIADSFLALIGAIHLHEGSREAGSFVRDFLIVQLYGEELESIIRFKNPEMSLAALLQQQRKENPVARLISSSGRHTETPVYVVGIFSSKTLLAKVSSPILEKAKYEAYCSALTNVLNSNMPQPSELPYDKTNSTI</sequence>
<dbReference type="SUPFAM" id="SSF69065">
    <property type="entry name" value="RNase III domain-like"/>
    <property type="match status" value="1"/>
</dbReference>
<comment type="caution">
    <text evidence="8">The sequence shown here is derived from an EMBL/GenBank/DDBJ whole genome shotgun (WGS) entry which is preliminary data.</text>
</comment>
<keyword evidence="2" id="KW-0689">Ribosomal protein</keyword>
<evidence type="ECO:0000256" key="6">
    <source>
        <dbReference type="ARBA" id="ARBA00035187"/>
    </source>
</evidence>
<proteinExistence type="inferred from homology"/>
<dbReference type="GO" id="GO:0004525">
    <property type="term" value="F:ribonuclease III activity"/>
    <property type="evidence" value="ECO:0007669"/>
    <property type="project" value="InterPro"/>
</dbReference>
<dbReference type="CDD" id="cd00593">
    <property type="entry name" value="RIBOc"/>
    <property type="match status" value="1"/>
</dbReference>
<dbReference type="OrthoDB" id="444135at2759"/>
<evidence type="ECO:0000313" key="9">
    <source>
        <dbReference type="Proteomes" id="UP001152795"/>
    </source>
</evidence>